<dbReference type="OrthoDB" id="6371827at2759"/>
<reference evidence="3" key="1">
    <citation type="submission" date="2025-08" db="UniProtKB">
        <authorList>
            <consortium name="RefSeq"/>
        </authorList>
    </citation>
    <scope>IDENTIFICATION</scope>
    <source>
        <tissue evidence="3">Whole organism</tissue>
    </source>
</reference>
<dbReference type="GO" id="GO:0004523">
    <property type="term" value="F:RNA-DNA hybrid ribonuclease activity"/>
    <property type="evidence" value="ECO:0007669"/>
    <property type="project" value="InterPro"/>
</dbReference>
<dbReference type="InterPro" id="IPR036397">
    <property type="entry name" value="RNaseH_sf"/>
</dbReference>
<dbReference type="Pfam" id="PF00075">
    <property type="entry name" value="RNase_H"/>
    <property type="match status" value="1"/>
</dbReference>
<dbReference type="Proteomes" id="UP000694843">
    <property type="component" value="Unplaced"/>
</dbReference>
<protein>
    <submittedName>
        <fullName evidence="3">Uncharacterized protein LOC108677310</fullName>
    </submittedName>
</protein>
<dbReference type="GO" id="GO:0003676">
    <property type="term" value="F:nucleic acid binding"/>
    <property type="evidence" value="ECO:0007669"/>
    <property type="project" value="InterPro"/>
</dbReference>
<name>A0A8B7P4Y7_HYAAZ</name>
<dbReference type="AlphaFoldDB" id="A0A8B7P4Y7"/>
<gene>
    <name evidence="3" type="primary">LOC108677310</name>
</gene>
<feature type="domain" description="RNase H type-1" evidence="1">
    <location>
        <begin position="1"/>
        <end position="84"/>
    </location>
</feature>
<organism evidence="2 3">
    <name type="scientific">Hyalella azteca</name>
    <name type="common">Amphipod</name>
    <dbReference type="NCBI Taxonomy" id="294128"/>
    <lineage>
        <taxon>Eukaryota</taxon>
        <taxon>Metazoa</taxon>
        <taxon>Ecdysozoa</taxon>
        <taxon>Arthropoda</taxon>
        <taxon>Crustacea</taxon>
        <taxon>Multicrustacea</taxon>
        <taxon>Malacostraca</taxon>
        <taxon>Eumalacostraca</taxon>
        <taxon>Peracarida</taxon>
        <taxon>Amphipoda</taxon>
        <taxon>Senticaudata</taxon>
        <taxon>Talitrida</taxon>
        <taxon>Talitroidea</taxon>
        <taxon>Hyalellidae</taxon>
        <taxon>Hyalella</taxon>
    </lineage>
</organism>
<evidence type="ECO:0000313" key="2">
    <source>
        <dbReference type="Proteomes" id="UP000694843"/>
    </source>
</evidence>
<dbReference type="RefSeq" id="XP_018021012.1">
    <property type="nucleotide sequence ID" value="XM_018165523.1"/>
</dbReference>
<dbReference type="Gene3D" id="3.30.420.10">
    <property type="entry name" value="Ribonuclease H-like superfamily/Ribonuclease H"/>
    <property type="match status" value="1"/>
</dbReference>
<keyword evidence="2" id="KW-1185">Reference proteome</keyword>
<sequence>MTIFQAMTYLSANRIWPSVICTDSLSSLQLLSQPLPTSYTHLIASIHNLLTRIPAGAVKFQWIPSHTGVPGNEAADKVARRAASSESIPVELPLDVTELKSMVRQEVWRFWQSKWTSARGQFALGMTKLSVRPWSLRTLQSRRFETLFARLRLGTAPLNKALYQIRQAPSPLCTSCQVAETTHHYLIACKEYNEARSQLRRQLQLHGVQVLSLYTLLGGDTASSLAWPQTCRAVEQFISATHRFGQ</sequence>
<dbReference type="OMA" id="CKEYNEA"/>
<dbReference type="SUPFAM" id="SSF53098">
    <property type="entry name" value="Ribonuclease H-like"/>
    <property type="match status" value="1"/>
</dbReference>
<evidence type="ECO:0000259" key="1">
    <source>
        <dbReference type="PROSITE" id="PS50879"/>
    </source>
</evidence>
<proteinExistence type="predicted"/>
<dbReference type="InterPro" id="IPR012337">
    <property type="entry name" value="RNaseH-like_sf"/>
</dbReference>
<accession>A0A8B7P4Y7</accession>
<dbReference type="GeneID" id="108677310"/>
<dbReference type="KEGG" id="hazt:108677310"/>
<dbReference type="InterPro" id="IPR002156">
    <property type="entry name" value="RNaseH_domain"/>
</dbReference>
<dbReference type="PROSITE" id="PS50879">
    <property type="entry name" value="RNASE_H_1"/>
    <property type="match status" value="1"/>
</dbReference>
<evidence type="ECO:0000313" key="3">
    <source>
        <dbReference type="RefSeq" id="XP_018021012.1"/>
    </source>
</evidence>